<organism evidence="2 3">
    <name type="scientific">Suillus luteus UH-Slu-Lm8-n1</name>
    <dbReference type="NCBI Taxonomy" id="930992"/>
    <lineage>
        <taxon>Eukaryota</taxon>
        <taxon>Fungi</taxon>
        <taxon>Dikarya</taxon>
        <taxon>Basidiomycota</taxon>
        <taxon>Agaricomycotina</taxon>
        <taxon>Agaricomycetes</taxon>
        <taxon>Agaricomycetidae</taxon>
        <taxon>Boletales</taxon>
        <taxon>Suillineae</taxon>
        <taxon>Suillaceae</taxon>
        <taxon>Suillus</taxon>
    </lineage>
</organism>
<evidence type="ECO:0000256" key="1">
    <source>
        <dbReference type="SAM" id="MobiDB-lite"/>
    </source>
</evidence>
<keyword evidence="3" id="KW-1185">Reference proteome</keyword>
<dbReference type="PANTHER" id="PTHR39475">
    <property type="entry name" value="CONIDIATION-SPECIFIC PROTEIN 6"/>
    <property type="match status" value="1"/>
</dbReference>
<name>A0A0D0A6N2_9AGAM</name>
<dbReference type="PANTHER" id="PTHR39475:SF1">
    <property type="entry name" value="CONIDIATION-SPECIFIC PROTEIN 6"/>
    <property type="match status" value="1"/>
</dbReference>
<feature type="compositionally biased region" description="Basic and acidic residues" evidence="1">
    <location>
        <begin position="97"/>
        <end position="106"/>
    </location>
</feature>
<accession>A0A0D0A6N2</accession>
<dbReference type="OrthoDB" id="3358750at2759"/>
<dbReference type="HOGENOM" id="CLU_135765_1_0_1"/>
<sequence length="119" mass="12997">MSARSGAMMSNVGNPQVYEANEQSRTSKETDKNPKQKYDEGQEHAHQDLDSKDERSIGNRLAAAIKHSRSEESTNPLADPNVNPLGPATSHGNEPSKGAKVDAELKAEEEELLRQKGKT</sequence>
<dbReference type="InParanoid" id="A0A0D0A6N2"/>
<protein>
    <recommendedName>
        <fullName evidence="4">Conidiation-specific protein 6</fullName>
    </recommendedName>
</protein>
<dbReference type="EMBL" id="KN835465">
    <property type="protein sequence ID" value="KIK37261.1"/>
    <property type="molecule type" value="Genomic_DNA"/>
</dbReference>
<gene>
    <name evidence="2" type="ORF">CY34DRAFT_468167</name>
</gene>
<feature type="region of interest" description="Disordered" evidence="1">
    <location>
        <begin position="1"/>
        <end position="119"/>
    </location>
</feature>
<proteinExistence type="predicted"/>
<evidence type="ECO:0008006" key="4">
    <source>
        <dbReference type="Google" id="ProtNLM"/>
    </source>
</evidence>
<evidence type="ECO:0000313" key="3">
    <source>
        <dbReference type="Proteomes" id="UP000054485"/>
    </source>
</evidence>
<reference evidence="2 3" key="1">
    <citation type="submission" date="2014-04" db="EMBL/GenBank/DDBJ databases">
        <authorList>
            <consortium name="DOE Joint Genome Institute"/>
            <person name="Kuo A."/>
            <person name="Ruytinx J."/>
            <person name="Rineau F."/>
            <person name="Colpaert J."/>
            <person name="Kohler A."/>
            <person name="Nagy L.G."/>
            <person name="Floudas D."/>
            <person name="Copeland A."/>
            <person name="Barry K.W."/>
            <person name="Cichocki N."/>
            <person name="Veneault-Fourrey C."/>
            <person name="LaButti K."/>
            <person name="Lindquist E.A."/>
            <person name="Lipzen A."/>
            <person name="Lundell T."/>
            <person name="Morin E."/>
            <person name="Murat C."/>
            <person name="Sun H."/>
            <person name="Tunlid A."/>
            <person name="Henrissat B."/>
            <person name="Grigoriev I.V."/>
            <person name="Hibbett D.S."/>
            <person name="Martin F."/>
            <person name="Nordberg H.P."/>
            <person name="Cantor M.N."/>
            <person name="Hua S.X."/>
        </authorList>
    </citation>
    <scope>NUCLEOTIDE SEQUENCE [LARGE SCALE GENOMIC DNA]</scope>
    <source>
        <strain evidence="2 3">UH-Slu-Lm8-n1</strain>
    </source>
</reference>
<evidence type="ECO:0000313" key="2">
    <source>
        <dbReference type="EMBL" id="KIK37261.1"/>
    </source>
</evidence>
<dbReference type="AlphaFoldDB" id="A0A0D0A6N2"/>
<dbReference type="Proteomes" id="UP000054485">
    <property type="component" value="Unassembled WGS sequence"/>
</dbReference>
<reference evidence="3" key="2">
    <citation type="submission" date="2015-01" db="EMBL/GenBank/DDBJ databases">
        <title>Evolutionary Origins and Diversification of the Mycorrhizal Mutualists.</title>
        <authorList>
            <consortium name="DOE Joint Genome Institute"/>
            <consortium name="Mycorrhizal Genomics Consortium"/>
            <person name="Kohler A."/>
            <person name="Kuo A."/>
            <person name="Nagy L.G."/>
            <person name="Floudas D."/>
            <person name="Copeland A."/>
            <person name="Barry K.W."/>
            <person name="Cichocki N."/>
            <person name="Veneault-Fourrey C."/>
            <person name="LaButti K."/>
            <person name="Lindquist E.A."/>
            <person name="Lipzen A."/>
            <person name="Lundell T."/>
            <person name="Morin E."/>
            <person name="Murat C."/>
            <person name="Riley R."/>
            <person name="Ohm R."/>
            <person name="Sun H."/>
            <person name="Tunlid A."/>
            <person name="Henrissat B."/>
            <person name="Grigoriev I.V."/>
            <person name="Hibbett D.S."/>
            <person name="Martin F."/>
        </authorList>
    </citation>
    <scope>NUCLEOTIDE SEQUENCE [LARGE SCALE GENOMIC DNA]</scope>
    <source>
        <strain evidence="3">UH-Slu-Lm8-n1</strain>
    </source>
</reference>
<feature type="compositionally biased region" description="Basic and acidic residues" evidence="1">
    <location>
        <begin position="25"/>
        <end position="57"/>
    </location>
</feature>